<evidence type="ECO:0000259" key="9">
    <source>
        <dbReference type="Pfam" id="PF00696"/>
    </source>
</evidence>
<keyword evidence="8" id="KW-0067">ATP-binding</keyword>
<keyword evidence="6" id="KW-0547">Nucleotide-binding</keyword>
<comment type="caution">
    <text evidence="10">The sequence shown here is derived from an EMBL/GenBank/DDBJ whole genome shotgun (WGS) entry which is preliminary data.</text>
</comment>
<dbReference type="Gene3D" id="3.40.1160.10">
    <property type="entry name" value="Acetylglutamate kinase-like"/>
    <property type="match status" value="1"/>
</dbReference>
<keyword evidence="4" id="KW-0028">Amino-acid biosynthesis</keyword>
<dbReference type="Proteomes" id="UP001141806">
    <property type="component" value="Unassembled WGS sequence"/>
</dbReference>
<evidence type="ECO:0000313" key="11">
    <source>
        <dbReference type="Proteomes" id="UP001141806"/>
    </source>
</evidence>
<dbReference type="OrthoDB" id="438291at2759"/>
<evidence type="ECO:0000256" key="8">
    <source>
        <dbReference type="ARBA" id="ARBA00022840"/>
    </source>
</evidence>
<evidence type="ECO:0000256" key="1">
    <source>
        <dbReference type="ARBA" id="ARBA00004828"/>
    </source>
</evidence>
<evidence type="ECO:0000256" key="4">
    <source>
        <dbReference type="ARBA" id="ARBA00022605"/>
    </source>
</evidence>
<dbReference type="GO" id="GO:0009534">
    <property type="term" value="C:chloroplast thylakoid"/>
    <property type="evidence" value="ECO:0007669"/>
    <property type="project" value="TreeGrafter"/>
</dbReference>
<keyword evidence="5" id="KW-0808">Transferase</keyword>
<feature type="domain" description="Aspartate/glutamate/uridylate kinase" evidence="9">
    <location>
        <begin position="96"/>
        <end position="334"/>
    </location>
</feature>
<evidence type="ECO:0000313" key="10">
    <source>
        <dbReference type="EMBL" id="KAJ4961760.1"/>
    </source>
</evidence>
<dbReference type="GO" id="GO:0005524">
    <property type="term" value="F:ATP binding"/>
    <property type="evidence" value="ECO:0007669"/>
    <property type="project" value="UniProtKB-KW"/>
</dbReference>
<dbReference type="GO" id="GO:0006526">
    <property type="term" value="P:L-arginine biosynthetic process"/>
    <property type="evidence" value="ECO:0007669"/>
    <property type="project" value="UniProtKB-KW"/>
</dbReference>
<dbReference type="AlphaFoldDB" id="A0A9Q0K4K4"/>
<dbReference type="NCBIfam" id="TIGR00761">
    <property type="entry name" value="argB"/>
    <property type="match status" value="1"/>
</dbReference>
<keyword evidence="11" id="KW-1185">Reference proteome</keyword>
<dbReference type="GO" id="GO:0003991">
    <property type="term" value="F:acetylglutamate kinase activity"/>
    <property type="evidence" value="ECO:0007669"/>
    <property type="project" value="UniProtKB-EC"/>
</dbReference>
<proteinExistence type="inferred from homology"/>
<dbReference type="Pfam" id="PF00696">
    <property type="entry name" value="AA_kinase"/>
    <property type="match status" value="1"/>
</dbReference>
<evidence type="ECO:0000256" key="3">
    <source>
        <dbReference type="ARBA" id="ARBA00022571"/>
    </source>
</evidence>
<dbReference type="HAMAP" id="MF_00082">
    <property type="entry name" value="ArgB"/>
    <property type="match status" value="1"/>
</dbReference>
<dbReference type="EMBL" id="JAMYWD010000009">
    <property type="protein sequence ID" value="KAJ4961760.1"/>
    <property type="molecule type" value="Genomic_DNA"/>
</dbReference>
<keyword evidence="3" id="KW-0055">Arginine biosynthesis</keyword>
<dbReference type="InterPro" id="IPR036393">
    <property type="entry name" value="AceGlu_kinase-like_sf"/>
</dbReference>
<dbReference type="InterPro" id="IPR041727">
    <property type="entry name" value="NAGK-C"/>
</dbReference>
<sequence>MFTANPPTISSSPSISKALKATNPRILPFERTHLTPTRNQRNPRLFTTPVINSSLSTTESITSTPTTSPHPVPTPAHIRVDILSESLPFIQKFRGKTIVVKYGGAAMKSQVLQASVINDLVLLSCVGLRPVFVHGGGPEINAWLGKLGLKPNFLNGLRVTDSSTMEIVEMVLVGKVNKQLVSLINKAGATAVGLSGKDGRLLTARPNAKSAELGFVGDVASVNASILRPLIANDHIPVIASVAADENGQAYNINADTVAGELAASLGAEKLILLTDVAGILEDKEKPETLVKQIDIKGVKRMMEEGKIAGGMIPKVNCCVRSLAQGVRTASIIDGRKPHSLLLEILTDEGAGTMITG</sequence>
<name>A0A9Q0K4K4_9MAGN</name>
<dbReference type="PANTHER" id="PTHR23342:SF0">
    <property type="entry name" value="N-ACETYLGLUTAMATE SYNTHASE, MITOCHONDRIAL"/>
    <property type="match status" value="1"/>
</dbReference>
<dbReference type="FunFam" id="3.40.1160.10:FF:000004">
    <property type="entry name" value="Acetylglutamate kinase"/>
    <property type="match status" value="1"/>
</dbReference>
<dbReference type="EC" id="2.7.2.8" evidence="2"/>
<dbReference type="PANTHER" id="PTHR23342">
    <property type="entry name" value="N-ACETYLGLUTAMATE SYNTHASE"/>
    <property type="match status" value="1"/>
</dbReference>
<evidence type="ECO:0000256" key="2">
    <source>
        <dbReference type="ARBA" id="ARBA00013065"/>
    </source>
</evidence>
<reference evidence="10" key="1">
    <citation type="journal article" date="2023" name="Plant J.">
        <title>The genome of the king protea, Protea cynaroides.</title>
        <authorList>
            <person name="Chang J."/>
            <person name="Duong T.A."/>
            <person name="Schoeman C."/>
            <person name="Ma X."/>
            <person name="Roodt D."/>
            <person name="Barker N."/>
            <person name="Li Z."/>
            <person name="Van de Peer Y."/>
            <person name="Mizrachi E."/>
        </authorList>
    </citation>
    <scope>NUCLEOTIDE SEQUENCE</scope>
    <source>
        <tissue evidence="10">Young leaves</tissue>
    </source>
</reference>
<organism evidence="10 11">
    <name type="scientific">Protea cynaroides</name>
    <dbReference type="NCBI Taxonomy" id="273540"/>
    <lineage>
        <taxon>Eukaryota</taxon>
        <taxon>Viridiplantae</taxon>
        <taxon>Streptophyta</taxon>
        <taxon>Embryophyta</taxon>
        <taxon>Tracheophyta</taxon>
        <taxon>Spermatophyta</taxon>
        <taxon>Magnoliopsida</taxon>
        <taxon>Proteales</taxon>
        <taxon>Proteaceae</taxon>
        <taxon>Protea</taxon>
    </lineage>
</organism>
<dbReference type="InterPro" id="IPR037528">
    <property type="entry name" value="ArgB"/>
</dbReference>
<evidence type="ECO:0000256" key="5">
    <source>
        <dbReference type="ARBA" id="ARBA00022679"/>
    </source>
</evidence>
<evidence type="ECO:0000256" key="6">
    <source>
        <dbReference type="ARBA" id="ARBA00022741"/>
    </source>
</evidence>
<evidence type="ECO:0000256" key="7">
    <source>
        <dbReference type="ARBA" id="ARBA00022777"/>
    </source>
</evidence>
<keyword evidence="7" id="KW-0418">Kinase</keyword>
<accession>A0A9Q0K4K4</accession>
<dbReference type="InterPro" id="IPR001048">
    <property type="entry name" value="Asp/Glu/Uridylate_kinase"/>
</dbReference>
<protein>
    <recommendedName>
        <fullName evidence="2">acetylglutamate kinase</fullName>
        <ecNumber evidence="2">2.7.2.8</ecNumber>
    </recommendedName>
</protein>
<comment type="pathway">
    <text evidence="1">Amino-acid biosynthesis; L-arginine biosynthesis; N(2)-acetyl-L-ornithine from L-glutamate: step 2/4.</text>
</comment>
<gene>
    <name evidence="10" type="ORF">NE237_021670</name>
</gene>
<dbReference type="InterPro" id="IPR004662">
    <property type="entry name" value="AcgluKinase_fam"/>
</dbReference>
<dbReference type="CDD" id="cd04250">
    <property type="entry name" value="AAK_NAGK-C"/>
    <property type="match status" value="1"/>
</dbReference>
<dbReference type="SUPFAM" id="SSF53633">
    <property type="entry name" value="Carbamate kinase-like"/>
    <property type="match status" value="1"/>
</dbReference>